<evidence type="ECO:0000313" key="4">
    <source>
        <dbReference type="Proteomes" id="UP000095765"/>
    </source>
</evidence>
<reference evidence="3 5" key="2">
    <citation type="submission" date="2018-08" db="EMBL/GenBank/DDBJ databases">
        <title>A genome reference for cultivated species of the human gut microbiota.</title>
        <authorList>
            <person name="Zou Y."/>
            <person name="Xue W."/>
            <person name="Luo G."/>
        </authorList>
    </citation>
    <scope>NUCLEOTIDE SEQUENCE [LARGE SCALE GENOMIC DNA]</scope>
    <source>
        <strain evidence="3 5">TF05-12AC</strain>
    </source>
</reference>
<sequence length="79" mass="8576">MADYIATFFTHYDALKSVRTLAAHGIRAQLSPVPRSLSSSCGTCARFSCAEDPIPFIGSSSEQLVRAENGLFVPILDNR</sequence>
<dbReference type="RefSeq" id="WP_006873509.1">
    <property type="nucleotide sequence ID" value="NZ_CABIWA010000010.1"/>
</dbReference>
<evidence type="ECO:0000313" key="3">
    <source>
        <dbReference type="EMBL" id="RGE68421.1"/>
    </source>
</evidence>
<dbReference type="EMBL" id="CZBE01000016">
    <property type="protein sequence ID" value="CUP90272.1"/>
    <property type="molecule type" value="Genomic_DNA"/>
</dbReference>
<evidence type="ECO:0000313" key="2">
    <source>
        <dbReference type="EMBL" id="CUP90272.1"/>
    </source>
</evidence>
<dbReference type="Pfam" id="PF11823">
    <property type="entry name" value="Se_S_carrier"/>
    <property type="match status" value="1"/>
</dbReference>
<dbReference type="InterPro" id="IPR021778">
    <property type="entry name" value="Se/S_carrier-like"/>
</dbReference>
<protein>
    <submittedName>
        <fullName evidence="3">DUF3343 domain-containing protein</fullName>
    </submittedName>
    <submittedName>
        <fullName evidence="2">Protein of uncharacterized function (DUF3343)</fullName>
    </submittedName>
</protein>
<gene>
    <name evidence="3" type="ORF">DXC40_08820</name>
    <name evidence="2" type="ORF">ERS852551_02323</name>
</gene>
<reference evidence="2 4" key="1">
    <citation type="submission" date="2015-09" db="EMBL/GenBank/DDBJ databases">
        <authorList>
            <consortium name="Pathogen Informatics"/>
        </authorList>
    </citation>
    <scope>NUCLEOTIDE SEQUENCE [LARGE SCALE GENOMIC DNA]</scope>
    <source>
        <strain evidence="2 4">2789STDY5834939</strain>
    </source>
</reference>
<evidence type="ECO:0000259" key="1">
    <source>
        <dbReference type="Pfam" id="PF11823"/>
    </source>
</evidence>
<dbReference type="Proteomes" id="UP000095765">
    <property type="component" value="Unassembled WGS sequence"/>
</dbReference>
<name>A0A174RXT9_9FIRM</name>
<organism evidence="2 4">
    <name type="scientific">Anaerotruncus colihominis</name>
    <dbReference type="NCBI Taxonomy" id="169435"/>
    <lineage>
        <taxon>Bacteria</taxon>
        <taxon>Bacillati</taxon>
        <taxon>Bacillota</taxon>
        <taxon>Clostridia</taxon>
        <taxon>Eubacteriales</taxon>
        <taxon>Oscillospiraceae</taxon>
        <taxon>Anaerotruncus</taxon>
    </lineage>
</organism>
<dbReference type="EMBL" id="QVME01000003">
    <property type="protein sequence ID" value="RGE68421.1"/>
    <property type="molecule type" value="Genomic_DNA"/>
</dbReference>
<dbReference type="Proteomes" id="UP000260828">
    <property type="component" value="Unassembled WGS sequence"/>
</dbReference>
<dbReference type="GeneID" id="72462915"/>
<proteinExistence type="predicted"/>
<dbReference type="OrthoDB" id="3192849at2"/>
<feature type="domain" description="Putative Se/S carrier protein-like" evidence="1">
    <location>
        <begin position="3"/>
        <end position="51"/>
    </location>
</feature>
<accession>A0A174RXT9</accession>
<dbReference type="AlphaFoldDB" id="A0A174RXT9"/>
<evidence type="ECO:0000313" key="5">
    <source>
        <dbReference type="Proteomes" id="UP000260828"/>
    </source>
</evidence>